<evidence type="ECO:0000256" key="4">
    <source>
        <dbReference type="ARBA" id="ARBA00022679"/>
    </source>
</evidence>
<evidence type="ECO:0000313" key="7">
    <source>
        <dbReference type="EMBL" id="PNU03666.1"/>
    </source>
</evidence>
<evidence type="ECO:0000256" key="1">
    <source>
        <dbReference type="ARBA" id="ARBA00004236"/>
    </source>
</evidence>
<dbReference type="InterPro" id="IPR029044">
    <property type="entry name" value="Nucleotide-diphossugar_trans"/>
</dbReference>
<dbReference type="RefSeq" id="WP_103097260.1">
    <property type="nucleotide sequence ID" value="NZ_LYMM01000046.1"/>
</dbReference>
<keyword evidence="8" id="KW-1185">Reference proteome</keyword>
<dbReference type="Pfam" id="PF00535">
    <property type="entry name" value="Glycos_transf_2"/>
    <property type="match status" value="1"/>
</dbReference>
<evidence type="ECO:0000256" key="2">
    <source>
        <dbReference type="ARBA" id="ARBA00022475"/>
    </source>
</evidence>
<name>A0A2K2FXZ5_9SPHN</name>
<comment type="caution">
    <text evidence="7">The sequence shown here is derived from an EMBL/GenBank/DDBJ whole genome shotgun (WGS) entry which is preliminary data.</text>
</comment>
<comment type="subcellular location">
    <subcellularLocation>
        <location evidence="1">Cell membrane</location>
    </subcellularLocation>
</comment>
<dbReference type="InterPro" id="IPR001173">
    <property type="entry name" value="Glyco_trans_2-like"/>
</dbReference>
<dbReference type="GO" id="GO:0005886">
    <property type="term" value="C:plasma membrane"/>
    <property type="evidence" value="ECO:0007669"/>
    <property type="project" value="UniProtKB-SubCell"/>
</dbReference>
<keyword evidence="3" id="KW-0328">Glycosyltransferase</keyword>
<evidence type="ECO:0000256" key="5">
    <source>
        <dbReference type="ARBA" id="ARBA00023136"/>
    </source>
</evidence>
<dbReference type="EMBL" id="LYMM01000046">
    <property type="protein sequence ID" value="PNU03666.1"/>
    <property type="molecule type" value="Genomic_DNA"/>
</dbReference>
<dbReference type="Gene3D" id="3.90.550.10">
    <property type="entry name" value="Spore Coat Polysaccharide Biosynthesis Protein SpsA, Chain A"/>
    <property type="match status" value="1"/>
</dbReference>
<evidence type="ECO:0000256" key="3">
    <source>
        <dbReference type="ARBA" id="ARBA00022676"/>
    </source>
</evidence>
<keyword evidence="5" id="KW-0472">Membrane</keyword>
<dbReference type="GO" id="GO:0016757">
    <property type="term" value="F:glycosyltransferase activity"/>
    <property type="evidence" value="ECO:0007669"/>
    <property type="project" value="UniProtKB-KW"/>
</dbReference>
<keyword evidence="2" id="KW-1003">Cell membrane</keyword>
<dbReference type="PANTHER" id="PTHR43646">
    <property type="entry name" value="GLYCOSYLTRANSFERASE"/>
    <property type="match status" value="1"/>
</dbReference>
<dbReference type="PANTHER" id="PTHR43646:SF2">
    <property type="entry name" value="GLYCOSYLTRANSFERASE 2-LIKE DOMAIN-CONTAINING PROTEIN"/>
    <property type="match status" value="1"/>
</dbReference>
<dbReference type="SUPFAM" id="SSF53448">
    <property type="entry name" value="Nucleotide-diphospho-sugar transferases"/>
    <property type="match status" value="1"/>
</dbReference>
<proteinExistence type="predicted"/>
<feature type="domain" description="Glycosyltransferase 2-like" evidence="6">
    <location>
        <begin position="18"/>
        <end position="150"/>
    </location>
</feature>
<gene>
    <name evidence="7" type="ORF">A8V01_23060</name>
</gene>
<keyword evidence="4 7" id="KW-0808">Transferase</keyword>
<sequence>MPEDANLLKAPEAVDLVVCVPARDEAARLPTLLEALAAQSLGGQIEVVIALNNTTDKSGEIAENARSNYRGRLRIHIKNATFPPDLAHAGSARRLAMNTGLALLSGREDGILVSTDADTRPPPQWLHATIGGFARGADIVGGRIVIDSREEMPHEVVALKKAHDAYWEAVREIEDALDPLPWNPAPRHGDHTGASLALRGGLYARCGGVPLLRSGEDRALVAAATACGGRLAHPADVFTFVSSRRDGRAEGGMAQAMQEMFDLAASGKPLSMPDFGHWRERALWRRRLRARPGGQMRIAREEQLLPPMPSDMILDIRP</sequence>
<reference evidence="7 8" key="1">
    <citation type="submission" date="2016-05" db="EMBL/GenBank/DDBJ databases">
        <title>Complete genome sequence of Novosphingobium guangzhouense SA925(T).</title>
        <authorList>
            <person name="Sha S."/>
        </authorList>
    </citation>
    <scope>NUCLEOTIDE SEQUENCE [LARGE SCALE GENOMIC DNA]</scope>
    <source>
        <strain evidence="7 8">SA925</strain>
    </source>
</reference>
<accession>A0A2K2FXZ5</accession>
<evidence type="ECO:0000313" key="8">
    <source>
        <dbReference type="Proteomes" id="UP000236327"/>
    </source>
</evidence>
<organism evidence="7 8">
    <name type="scientific">Novosphingobium guangzhouense</name>
    <dbReference type="NCBI Taxonomy" id="1850347"/>
    <lineage>
        <taxon>Bacteria</taxon>
        <taxon>Pseudomonadati</taxon>
        <taxon>Pseudomonadota</taxon>
        <taxon>Alphaproteobacteria</taxon>
        <taxon>Sphingomonadales</taxon>
        <taxon>Sphingomonadaceae</taxon>
        <taxon>Novosphingobium</taxon>
    </lineage>
</organism>
<protein>
    <submittedName>
        <fullName evidence="7">Glycosyl transferase family 2</fullName>
    </submittedName>
</protein>
<dbReference type="OrthoDB" id="114108at2"/>
<evidence type="ECO:0000259" key="6">
    <source>
        <dbReference type="Pfam" id="PF00535"/>
    </source>
</evidence>
<dbReference type="AlphaFoldDB" id="A0A2K2FXZ5"/>
<dbReference type="Proteomes" id="UP000236327">
    <property type="component" value="Unassembled WGS sequence"/>
</dbReference>